<evidence type="ECO:0000256" key="1">
    <source>
        <dbReference type="PROSITE-ProRule" id="PRU01331"/>
    </source>
</evidence>
<evidence type="ECO:0000256" key="3">
    <source>
        <dbReference type="SAM" id="SignalP"/>
    </source>
</evidence>
<dbReference type="PANTHER" id="PTHR43383:SF2">
    <property type="entry name" value="AMIDOHYDROLASE 2 FAMILY PROTEIN"/>
    <property type="match status" value="1"/>
</dbReference>
<dbReference type="Pfam" id="PF04909">
    <property type="entry name" value="Amidohydro_2"/>
    <property type="match status" value="1"/>
</dbReference>
<feature type="domain" description="GS catalytic" evidence="4">
    <location>
        <begin position="491"/>
        <end position="825"/>
    </location>
</feature>
<dbReference type="PANTHER" id="PTHR43383">
    <property type="entry name" value="NODULIN 6"/>
    <property type="match status" value="1"/>
</dbReference>
<reference evidence="5" key="1">
    <citation type="submission" date="2022-10" db="EMBL/GenBank/DDBJ databases">
        <authorList>
            <person name="Hyden B.L."/>
            <person name="Feng K."/>
            <person name="Yates T."/>
            <person name="Jawdy S."/>
            <person name="Smart L.B."/>
            <person name="Muchero W."/>
        </authorList>
    </citation>
    <scope>NUCLEOTIDE SEQUENCE</scope>
    <source>
        <tissue evidence="5">Shoot tip</tissue>
    </source>
</reference>
<dbReference type="EMBL" id="JAPFFI010000009">
    <property type="protein sequence ID" value="KAJ6381696.1"/>
    <property type="molecule type" value="Genomic_DNA"/>
</dbReference>
<accession>A0ABQ9BC49</accession>
<comment type="caution">
    <text evidence="5">The sequence shown here is derived from an EMBL/GenBank/DDBJ whole genome shotgun (WGS) entry which is preliminary data.</text>
</comment>
<dbReference type="SUPFAM" id="SSF51556">
    <property type="entry name" value="Metallo-dependent hydrolases"/>
    <property type="match status" value="1"/>
</dbReference>
<name>A0ABQ9BC49_9ROSI</name>
<evidence type="ECO:0000313" key="5">
    <source>
        <dbReference type="EMBL" id="KAJ6381696.1"/>
    </source>
</evidence>
<evidence type="ECO:0000259" key="4">
    <source>
        <dbReference type="PROSITE" id="PS51987"/>
    </source>
</evidence>
<feature type="chain" id="PRO_5045285313" description="GS catalytic domain-containing protein" evidence="3">
    <location>
        <begin position="18"/>
        <end position="825"/>
    </location>
</feature>
<gene>
    <name evidence="5" type="ORF">OIU77_030382</name>
</gene>
<keyword evidence="6" id="KW-1185">Reference proteome</keyword>
<dbReference type="InterPro" id="IPR032466">
    <property type="entry name" value="Metal_Hydrolase"/>
</dbReference>
<dbReference type="Proteomes" id="UP001141253">
    <property type="component" value="Chromosome 6"/>
</dbReference>
<dbReference type="InterPro" id="IPR014746">
    <property type="entry name" value="Gln_synth/guanido_kin_cat_dom"/>
</dbReference>
<dbReference type="InterPro" id="IPR036651">
    <property type="entry name" value="Gln_synt_N_sf"/>
</dbReference>
<dbReference type="Gene3D" id="3.30.590.10">
    <property type="entry name" value="Glutamine synthetase/guanido kinase, catalytic domain"/>
    <property type="match status" value="1"/>
</dbReference>
<dbReference type="InterPro" id="IPR008146">
    <property type="entry name" value="Gln_synth_cat_dom"/>
</dbReference>
<dbReference type="InterPro" id="IPR006680">
    <property type="entry name" value="Amidohydro-rel"/>
</dbReference>
<reference evidence="5" key="2">
    <citation type="journal article" date="2023" name="Int. J. Mol. Sci.">
        <title>De Novo Assembly and Annotation of 11 Diverse Shrub Willow (Salix) Genomes Reveals Novel Gene Organization in Sex-Linked Regions.</title>
        <authorList>
            <person name="Hyden B."/>
            <person name="Feng K."/>
            <person name="Yates T.B."/>
            <person name="Jawdy S."/>
            <person name="Cereghino C."/>
            <person name="Smart L.B."/>
            <person name="Muchero W."/>
        </authorList>
    </citation>
    <scope>NUCLEOTIDE SEQUENCE</scope>
    <source>
        <tissue evidence="5">Shoot tip</tissue>
    </source>
</reference>
<organism evidence="5 6">
    <name type="scientific">Salix suchowensis</name>
    <dbReference type="NCBI Taxonomy" id="1278906"/>
    <lineage>
        <taxon>Eukaryota</taxon>
        <taxon>Viridiplantae</taxon>
        <taxon>Streptophyta</taxon>
        <taxon>Embryophyta</taxon>
        <taxon>Tracheophyta</taxon>
        <taxon>Spermatophyta</taxon>
        <taxon>Magnoliopsida</taxon>
        <taxon>eudicotyledons</taxon>
        <taxon>Gunneridae</taxon>
        <taxon>Pentapetalae</taxon>
        <taxon>rosids</taxon>
        <taxon>fabids</taxon>
        <taxon>Malpighiales</taxon>
        <taxon>Salicaceae</taxon>
        <taxon>Saliceae</taxon>
        <taxon>Salix</taxon>
    </lineage>
</organism>
<evidence type="ECO:0000256" key="2">
    <source>
        <dbReference type="RuleBase" id="RU000384"/>
    </source>
</evidence>
<sequence length="825" mass="90777">MLTTLWLSILHFAFINAFTEATGAAALSFAPHSLSFKRNVRETAELYGCENSLKGVEEYRRSAGLESSSLKCFEAARISAILIDDGLKLDTKHDIEWHRSLAPFVGRILRIETFAEEILDSEIPDGWTLDKFTEAFVRNLRSYPYFCAYAVICFNVADKIVGLKSIAAYRSGLEINTNVATKDAEEGLSEVLRGGNPTRIVNKSFIDYIFTLSLEVALSFDLPLQIHTGFGDKDLDLRLSNPLHLRMLLEDERFSKCRIVLLHASYPFSKEASYLASVYPQVYLDFGLAVPKLSVQGMISSVKELLELAPVKKVMFSTDGYAFPETYFLGAKKARECLFSVLRDACIDGDLTLAEAVEAAKDIFALNATMFYKINVDVNAFSSKDTVSVNPVKINSRALENSSSLVRVMWVDTSGQHRCRAVPVKRFGDIVRKNGVGLTHASMGMSSAADSPADESGLTGVENTNVADCSFNSIINLQGEDDVEILFTNVPRGLYGGILKVLKDEFDLVMDAGFENEFVLLKSVSWEGKEEWVPIDSTPYCSTAAFDAVSPILDEIVAALHSLDITVEQLHAEAGKGQFELAMGHTTCPLSADNLIYTREVIRAIARKHGLLATFVPKLALDDIGSGSHVHISLLRNGENVFMASGGSSKHGISSIGEEFMAGVLHHLPSILAFTAPIPNSYDRIQPNTWSGAYHCWGKENREAPLRTACPPGIIDGLVSNFEIKSFDACANPYLGLAAIGAAGIDGLRKHLRLPEPIDKNPSLYANLPRLPQSLPESLEALKKNSVLEDLIGEKLLVAIKGVRKAEIDYYSQNKEAYKQLIHRY</sequence>
<dbReference type="Gene3D" id="3.20.20.140">
    <property type="entry name" value="Metal-dependent hydrolases"/>
    <property type="match status" value="1"/>
</dbReference>
<feature type="signal peptide" evidence="3">
    <location>
        <begin position="1"/>
        <end position="17"/>
    </location>
</feature>
<protein>
    <recommendedName>
        <fullName evidence="4">GS catalytic domain-containing protein</fullName>
    </recommendedName>
</protein>
<dbReference type="PROSITE" id="PS51987">
    <property type="entry name" value="GS_CATALYTIC"/>
    <property type="match status" value="1"/>
</dbReference>
<keyword evidence="3" id="KW-0732">Signal</keyword>
<comment type="similarity">
    <text evidence="1 2">Belongs to the glutamine synthetase family.</text>
</comment>
<evidence type="ECO:0000313" key="6">
    <source>
        <dbReference type="Proteomes" id="UP001141253"/>
    </source>
</evidence>
<dbReference type="Gene3D" id="3.10.20.70">
    <property type="entry name" value="Glutamine synthetase, N-terminal domain"/>
    <property type="match status" value="1"/>
</dbReference>
<dbReference type="SUPFAM" id="SSF55931">
    <property type="entry name" value="Glutamine synthetase/guanido kinase"/>
    <property type="match status" value="1"/>
</dbReference>
<dbReference type="SMART" id="SM01230">
    <property type="entry name" value="Gln-synt_C"/>
    <property type="match status" value="1"/>
</dbReference>
<dbReference type="Pfam" id="PF00120">
    <property type="entry name" value="Gln-synt_C"/>
    <property type="match status" value="1"/>
</dbReference>
<proteinExistence type="inferred from homology"/>